<dbReference type="EMBL" id="BJYZ01000032">
    <property type="protein sequence ID" value="GEO41824.1"/>
    <property type="molecule type" value="Genomic_DNA"/>
</dbReference>
<name>A0A512DZB8_9PROT</name>
<accession>A0A512DZB8</accession>
<dbReference type="RefSeq" id="WP_044436852.1">
    <property type="nucleotide sequence ID" value="NZ_BJYZ01000032.1"/>
</dbReference>
<comment type="caution">
    <text evidence="1">The sequence shown here is derived from an EMBL/GenBank/DDBJ whole genome shotgun (WGS) entry which is preliminary data.</text>
</comment>
<keyword evidence="2" id="KW-1185">Reference proteome</keyword>
<dbReference type="InterPro" id="IPR051162">
    <property type="entry name" value="T4SS_component"/>
</dbReference>
<evidence type="ECO:0000313" key="2">
    <source>
        <dbReference type="Proteomes" id="UP000321523"/>
    </source>
</evidence>
<dbReference type="SUPFAM" id="SSF52540">
    <property type="entry name" value="P-loop containing nucleoside triphosphate hydrolases"/>
    <property type="match status" value="1"/>
</dbReference>
<dbReference type="PANTHER" id="PTHR30121:SF6">
    <property type="entry name" value="SLR6007 PROTEIN"/>
    <property type="match status" value="1"/>
</dbReference>
<evidence type="ECO:0000313" key="1">
    <source>
        <dbReference type="EMBL" id="GEO41824.1"/>
    </source>
</evidence>
<dbReference type="AlphaFoldDB" id="A0A512DZB8"/>
<dbReference type="InterPro" id="IPR027417">
    <property type="entry name" value="P-loop_NTPase"/>
</dbReference>
<protein>
    <submittedName>
        <fullName evidence="1">Conjugal transfer protein TrbE</fullName>
    </submittedName>
</protein>
<dbReference type="Gene3D" id="3.40.50.300">
    <property type="entry name" value="P-loop containing nucleotide triphosphate hydrolases"/>
    <property type="match status" value="1"/>
</dbReference>
<dbReference type="Proteomes" id="UP000321523">
    <property type="component" value="Unassembled WGS sequence"/>
</dbReference>
<reference evidence="1 2" key="1">
    <citation type="submission" date="2019-07" db="EMBL/GenBank/DDBJ databases">
        <title>Whole genome shotgun sequence of Skermanella aerolata NBRC 106429.</title>
        <authorList>
            <person name="Hosoyama A."/>
            <person name="Uohara A."/>
            <person name="Ohji S."/>
            <person name="Ichikawa N."/>
        </authorList>
    </citation>
    <scope>NUCLEOTIDE SEQUENCE [LARGE SCALE GENOMIC DNA]</scope>
    <source>
        <strain evidence="1 2">NBRC 106429</strain>
    </source>
</reference>
<organism evidence="1 2">
    <name type="scientific">Skermanella aerolata</name>
    <dbReference type="NCBI Taxonomy" id="393310"/>
    <lineage>
        <taxon>Bacteria</taxon>
        <taxon>Pseudomonadati</taxon>
        <taxon>Pseudomonadota</taxon>
        <taxon>Alphaproteobacteria</taxon>
        <taxon>Rhodospirillales</taxon>
        <taxon>Azospirillaceae</taxon>
        <taxon>Skermanella</taxon>
    </lineage>
</organism>
<dbReference type="OrthoDB" id="9816422at2"/>
<gene>
    <name evidence="1" type="ORF">SAE02_59720</name>
</gene>
<dbReference type="Gene3D" id="1.10.8.730">
    <property type="match status" value="1"/>
</dbReference>
<sequence length="816" mass="89900">MTKKYLWDEIPWLTMLPHEGRPRVVACSQFGWLMAASLHPSDMSTLHPEQRLRNAARFAVALQTLGGGCWIWIEERRVRLPGIAIPNPANRAARLFGIDRSAVHGDGAQYGSRHFLSVRHNPPSGLAVRLRNALLLPEPGETRGDYGPLFDDYVRSVDRMAGLLRFMNAEVLEGDALASFLRSTISVNDGPITVDPYEFLAPQLVDSPLYGGRPLWLGHAHNRLNVRAVQINTYPRRLEAGALDFGNDTFDGLSELGYRIRRVKRIRTQSKAESVRELEWLVRKAALTQESMLLNVLRQFQKDASSPLNNKAATVTLEETDAMLLELQRGGVLRCQTTDTVLIYHKDRGEAKKQAQRIEEFLLDHGFGVEINDMTTHDCLLGAIPGKIDVDFVRPGVNLLAAAVSAPLTRAWSGDLDVTTSPILLHGRTGATSRFALSLHIDGANRHGFICGGTGGGKSSLLNALGLGHLTAVPGGRVMRVESGRSGYVVSRLVGGVTFNIGEQGCGVQPYRQIDKPTDRAWAHSWTMARIRAQIGAAADAPDISQAVDTALRIMARMPPEDRTLTTFVLNVPSEEAARAMRLYSHDGPLGYIFDAVDNRSYEADWINFELSAITDDDEAMAAPALIAYLWRHIMRLSSARRPLMLQLDEASAYVAGGFVKGLGWGLRTYRKLRTQVVFATQSVLDLSKSDISHIILNSCPTQVYVQDSAVLTAEGLRVLGELRLCQHDAEVIAGMNQAGDYFVHRPGAGKAVVSFDLGSPISSALVLMTDDQHYQLARRVERRGGDFLVEWMVEQGIAVDRILGEKSEPLLRAAE</sequence>
<proteinExistence type="predicted"/>
<dbReference type="PANTHER" id="PTHR30121">
    <property type="entry name" value="UNCHARACTERIZED PROTEIN YJGR-RELATED"/>
    <property type="match status" value="1"/>
</dbReference>